<name>E1ZJR6_CHLVA</name>
<dbReference type="OrthoDB" id="549381at2759"/>
<accession>E1ZJR6</accession>
<dbReference type="AlphaFoldDB" id="E1ZJR6"/>
<evidence type="ECO:0000313" key="2">
    <source>
        <dbReference type="Proteomes" id="UP000008141"/>
    </source>
</evidence>
<keyword evidence="2" id="KW-1185">Reference proteome</keyword>
<dbReference type="GeneID" id="17353481"/>
<reference evidence="1 2" key="1">
    <citation type="journal article" date="2010" name="Plant Cell">
        <title>The Chlorella variabilis NC64A genome reveals adaptation to photosymbiosis, coevolution with viruses, and cryptic sex.</title>
        <authorList>
            <person name="Blanc G."/>
            <person name="Duncan G."/>
            <person name="Agarkova I."/>
            <person name="Borodovsky M."/>
            <person name="Gurnon J."/>
            <person name="Kuo A."/>
            <person name="Lindquist E."/>
            <person name="Lucas S."/>
            <person name="Pangilinan J."/>
            <person name="Polle J."/>
            <person name="Salamov A."/>
            <person name="Terry A."/>
            <person name="Yamada T."/>
            <person name="Dunigan D.D."/>
            <person name="Grigoriev I.V."/>
            <person name="Claverie J.M."/>
            <person name="Van Etten J.L."/>
        </authorList>
    </citation>
    <scope>NUCLEOTIDE SEQUENCE [LARGE SCALE GENOMIC DNA]</scope>
    <source>
        <strain evidence="1 2">NC64A</strain>
    </source>
</reference>
<proteinExistence type="predicted"/>
<dbReference type="PANTHER" id="PTHR14873:SF1">
    <property type="entry name" value="OS06G0694100 PROTEIN"/>
    <property type="match status" value="1"/>
</dbReference>
<evidence type="ECO:0000313" key="1">
    <source>
        <dbReference type="EMBL" id="EFN53909.1"/>
    </source>
</evidence>
<dbReference type="RefSeq" id="XP_005846011.1">
    <property type="nucleotide sequence ID" value="XM_005845949.1"/>
</dbReference>
<dbReference type="KEGG" id="cvr:CHLNCDRAFT_53413"/>
<dbReference type="InParanoid" id="E1ZJR6"/>
<sequence>MRTTIEPSGASLPFCSVASLFSNKECPMRVQACRVVQATALRLCSSCNGASSRKARASVELLLELLHAAQRSQAELSSLFADIGDAPAAPTTADAVHQAAAWAAATVLHLQLMAQLVQSLTAQELGLEALASSAAAAAEDAPLPAGPVGSFVIEEMEADESGSPSAIQPVDAVLVAALYGADAQLQRPWAAGQVATAAQQLLAALAAKLAPLLAGLEQQQQQQQQGGAAPLLKEAATARTRNGGGGAGAARQPAEVQQLLGLVVPAALQNLQPVVAAKVQHDRHKTARLEPYTGPGNFERCVAASQLAWLVRQLSGRHLAAVSSAALPAVVDAIDDPFPAEQACGLIRHLDVMGTAKHALAGCSDACWPAAAAAAIAVASRMEGPSRVAQAYHDIMAVFLDEGELGAHLAERAAAWLAAVPPLFPRLGLQLTAHFSRLMPLLLGWCVAPRQSVRAAALEALLEVIRLTWPRIGAHAAVLWRVLRRVYDEERHRPQLGAGGDQAAAAVADCAEDCALALWYAAGPDFHLHLMMDKSSAGEELLQFTVCNSGCDKGKFSRLLSILHPSPLKPAVVAGEKRIPRKSAQRSRLCAQQAYKHGSMEADLGQPRSWGLVQAEMTLLMRLVEVPSNTTLAVKSSVPPPKKATALAAPRASAARAATHAAREPNTMDRPERWALAAPTARLTGTMARLKRPRKRPFWELCQSRWRRSVRMGSESI</sequence>
<dbReference type="STRING" id="554065.E1ZJR6"/>
<protein>
    <submittedName>
        <fullName evidence="1">Uncharacterized protein</fullName>
    </submittedName>
</protein>
<dbReference type="eggNOG" id="ENOG502QVNS">
    <property type="taxonomic scope" value="Eukaryota"/>
</dbReference>
<dbReference type="PANTHER" id="PTHR14873">
    <property type="entry name" value="OS06G0694100 PROTEIN"/>
    <property type="match status" value="1"/>
</dbReference>
<organism evidence="2">
    <name type="scientific">Chlorella variabilis</name>
    <name type="common">Green alga</name>
    <dbReference type="NCBI Taxonomy" id="554065"/>
    <lineage>
        <taxon>Eukaryota</taxon>
        <taxon>Viridiplantae</taxon>
        <taxon>Chlorophyta</taxon>
        <taxon>core chlorophytes</taxon>
        <taxon>Trebouxiophyceae</taxon>
        <taxon>Chlorellales</taxon>
        <taxon>Chlorellaceae</taxon>
        <taxon>Chlorella clade</taxon>
        <taxon>Chlorella</taxon>
    </lineage>
</organism>
<dbReference type="Proteomes" id="UP000008141">
    <property type="component" value="Unassembled WGS sequence"/>
</dbReference>
<gene>
    <name evidence="1" type="ORF">CHLNCDRAFT_53413</name>
</gene>
<dbReference type="EMBL" id="GL433849">
    <property type="protein sequence ID" value="EFN53909.1"/>
    <property type="molecule type" value="Genomic_DNA"/>
</dbReference>